<dbReference type="OrthoDB" id="185373at2759"/>
<dbReference type="Proteomes" id="UP000572817">
    <property type="component" value="Unassembled WGS sequence"/>
</dbReference>
<proteinExistence type="predicted"/>
<name>A0A8H4J3Q0_9PEZI</name>
<dbReference type="AlphaFoldDB" id="A0A8H4J3Q0"/>
<evidence type="ECO:0000256" key="1">
    <source>
        <dbReference type="SAM" id="MobiDB-lite"/>
    </source>
</evidence>
<evidence type="ECO:0000313" key="3">
    <source>
        <dbReference type="Proteomes" id="UP000572817"/>
    </source>
</evidence>
<gene>
    <name evidence="2" type="ORF">GTA08_BOTSDO12737</name>
</gene>
<feature type="compositionally biased region" description="Low complexity" evidence="1">
    <location>
        <begin position="714"/>
        <end position="724"/>
    </location>
</feature>
<organism evidence="2 3">
    <name type="scientific">Botryosphaeria dothidea</name>
    <dbReference type="NCBI Taxonomy" id="55169"/>
    <lineage>
        <taxon>Eukaryota</taxon>
        <taxon>Fungi</taxon>
        <taxon>Dikarya</taxon>
        <taxon>Ascomycota</taxon>
        <taxon>Pezizomycotina</taxon>
        <taxon>Dothideomycetes</taxon>
        <taxon>Dothideomycetes incertae sedis</taxon>
        <taxon>Botryosphaeriales</taxon>
        <taxon>Botryosphaeriaceae</taxon>
        <taxon>Botryosphaeria</taxon>
    </lineage>
</organism>
<reference evidence="2" key="1">
    <citation type="submission" date="2020-04" db="EMBL/GenBank/DDBJ databases">
        <title>Genome Assembly and Annotation of Botryosphaeria dothidea sdau 11-99, a Latent Pathogen of Apple Fruit Ring Rot in China.</title>
        <authorList>
            <person name="Yu C."/>
            <person name="Diao Y."/>
            <person name="Lu Q."/>
            <person name="Zhao J."/>
            <person name="Cui S."/>
            <person name="Peng C."/>
            <person name="He B."/>
            <person name="Liu H."/>
        </authorList>
    </citation>
    <scope>NUCLEOTIDE SEQUENCE [LARGE SCALE GENOMIC DNA]</scope>
    <source>
        <strain evidence="2">Sdau11-99</strain>
    </source>
</reference>
<feature type="region of interest" description="Disordered" evidence="1">
    <location>
        <begin position="673"/>
        <end position="745"/>
    </location>
</feature>
<evidence type="ECO:0008006" key="4">
    <source>
        <dbReference type="Google" id="ProtNLM"/>
    </source>
</evidence>
<comment type="caution">
    <text evidence="2">The sequence shown here is derived from an EMBL/GenBank/DDBJ whole genome shotgun (WGS) entry which is preliminary data.</text>
</comment>
<protein>
    <recommendedName>
        <fullName evidence="4">Pentatricopeptide repeat protein</fullName>
    </recommendedName>
</protein>
<evidence type="ECO:0000313" key="2">
    <source>
        <dbReference type="EMBL" id="KAF4311558.1"/>
    </source>
</evidence>
<dbReference type="EMBL" id="WWBZ02000009">
    <property type="protein sequence ID" value="KAF4311558.1"/>
    <property type="molecule type" value="Genomic_DNA"/>
</dbReference>
<accession>A0A8H4J3Q0</accession>
<sequence length="745" mass="81845">MSSSRSIATAVCPSAPFLVPRRACAIFRNVQPTLCPVAAKHDAAHPRPGRAQTQSSFLRKVKSEQGRFAPPPKLDEDSGELLSTFRLLCVNEDLQGTIRLYPSMLGNALVTYNDTLHIAKLLHNYFRRLPQAKRPQATPVLLQFADQLIEDIRNGTIPPHSAASLHLLSFLKEAGEFDRGSKFWSWLKRKDNDYVDATVYGAAIEMLAAQRMAGLPELEALYAEALRRFPGNFAEYHLSPEAIVLDRGQPVTIKGLPTSLLQGITTARLAYGDWRNAYLAFDTALRLFPTQIPERFFELFIHGRPLAESYTVFMMACRTGVILRPEHLTVVLRNLVDSQFRAPVKGGLLAIKGMLNAIHAYVGVGGSVGGHHLSTLVKGFEGLLPGSSPQENLVSDAMNQLIGNTARETVLTMSRAGVPLTLSTFASLVGLAGKARLPDLLGRAIQDISNGGLEPNEVVHRSMVLAAGQIKHTELLEWSWKSLVESSEVSGTPLDVRDWQALARASINADHIGFVHEQTSTLSHAVTDEIMKLIEHEVAKGQAKTLRGVNFTESDHDVVNKGTPEIKSQVESISALIKSGKLLNFFEHPLSMSLVPRPSIGSEQTLHQVYDELTTDPHTKQHPQPAVKSASGYPLEALRYANWISINELLYDADAHETDRQLRIEKARKEGGDRMRLETVARSFSRPTLAPRRSPGDRHAAPAEGGGAARDNPAGADDASGTDAARQEIRRLRALQDQPRFTLDP</sequence>
<keyword evidence="3" id="KW-1185">Reference proteome</keyword>